<dbReference type="EMBL" id="BAABCV010000001">
    <property type="protein sequence ID" value="GAA4085281.1"/>
    <property type="molecule type" value="Genomic_DNA"/>
</dbReference>
<name>A0ABP7WBX1_9SPHI</name>
<evidence type="ECO:0000313" key="2">
    <source>
        <dbReference type="Proteomes" id="UP001500841"/>
    </source>
</evidence>
<evidence type="ECO:0000313" key="1">
    <source>
        <dbReference type="EMBL" id="GAA4085281.1"/>
    </source>
</evidence>
<organism evidence="1 2">
    <name type="scientific">Mucilaginibacter panaciglaebae</name>
    <dbReference type="NCBI Taxonomy" id="502331"/>
    <lineage>
        <taxon>Bacteria</taxon>
        <taxon>Pseudomonadati</taxon>
        <taxon>Bacteroidota</taxon>
        <taxon>Sphingobacteriia</taxon>
        <taxon>Sphingobacteriales</taxon>
        <taxon>Sphingobacteriaceae</taxon>
        <taxon>Mucilaginibacter</taxon>
    </lineage>
</organism>
<reference evidence="2" key="1">
    <citation type="journal article" date="2019" name="Int. J. Syst. Evol. Microbiol.">
        <title>The Global Catalogue of Microorganisms (GCM) 10K type strain sequencing project: providing services to taxonomists for standard genome sequencing and annotation.</title>
        <authorList>
            <consortium name="The Broad Institute Genomics Platform"/>
            <consortium name="The Broad Institute Genome Sequencing Center for Infectious Disease"/>
            <person name="Wu L."/>
            <person name="Ma J."/>
        </authorList>
    </citation>
    <scope>NUCLEOTIDE SEQUENCE [LARGE SCALE GENOMIC DNA]</scope>
    <source>
        <strain evidence="2">JCM 17085</strain>
    </source>
</reference>
<comment type="caution">
    <text evidence="1">The sequence shown here is derived from an EMBL/GenBank/DDBJ whole genome shotgun (WGS) entry which is preliminary data.</text>
</comment>
<gene>
    <name evidence="1" type="ORF">GCM10022392_02610</name>
</gene>
<proteinExistence type="predicted"/>
<sequence length="101" mass="11050">MVKSSKPIDVTTSVYCPGLSLFNIKNPSDPLEVPKDELLRKTLACGMAVFEALVTTLPVIEAVCANTAAGSKKQNNSNRKNRIGNFVRLKLRNKAIADKLY</sequence>
<dbReference type="Proteomes" id="UP001500841">
    <property type="component" value="Unassembled WGS sequence"/>
</dbReference>
<accession>A0ABP7WBX1</accession>
<keyword evidence="2" id="KW-1185">Reference proteome</keyword>
<protein>
    <submittedName>
        <fullName evidence="1">Uncharacterized protein</fullName>
    </submittedName>
</protein>